<dbReference type="GO" id="GO:0032259">
    <property type="term" value="P:methylation"/>
    <property type="evidence" value="ECO:0007669"/>
    <property type="project" value="UniProtKB-KW"/>
</dbReference>
<evidence type="ECO:0000313" key="14">
    <source>
        <dbReference type="Proteomes" id="UP000009102"/>
    </source>
</evidence>
<keyword evidence="9 10" id="KW-0511">Multifunctional enzyme</keyword>
<evidence type="ECO:0000256" key="4">
    <source>
        <dbReference type="ARBA" id="ARBA00022679"/>
    </source>
</evidence>
<feature type="region of interest" description="tRNA (mnm(5)s(2)U34)-methyltransferase" evidence="10">
    <location>
        <begin position="1"/>
        <end position="282"/>
    </location>
</feature>
<dbReference type="InterPro" id="IPR047785">
    <property type="entry name" value="tRNA_MNMC2"/>
</dbReference>
<dbReference type="STRING" id="555778.Hneap_0743"/>
<proteinExistence type="inferred from homology"/>
<evidence type="ECO:0000256" key="5">
    <source>
        <dbReference type="ARBA" id="ARBA00022691"/>
    </source>
</evidence>
<evidence type="ECO:0000259" key="11">
    <source>
        <dbReference type="Pfam" id="PF01266"/>
    </source>
</evidence>
<dbReference type="AlphaFoldDB" id="D0KYR9"/>
<feature type="domain" description="FAD dependent oxidoreductase" evidence="11">
    <location>
        <begin position="299"/>
        <end position="643"/>
    </location>
</feature>
<dbReference type="GO" id="GO:0005737">
    <property type="term" value="C:cytoplasm"/>
    <property type="evidence" value="ECO:0007669"/>
    <property type="project" value="UniProtKB-SubCell"/>
</dbReference>
<evidence type="ECO:0000256" key="3">
    <source>
        <dbReference type="ARBA" id="ARBA00022630"/>
    </source>
</evidence>
<dbReference type="InterPro" id="IPR008471">
    <property type="entry name" value="MnmC-like_methylTransf"/>
</dbReference>
<dbReference type="Pfam" id="PF05430">
    <property type="entry name" value="Methyltransf_30"/>
    <property type="match status" value="1"/>
</dbReference>
<dbReference type="GO" id="GO:0004808">
    <property type="term" value="F:tRNA (5-methylaminomethyl-2-thiouridylate)(34)-methyltransferase activity"/>
    <property type="evidence" value="ECO:0007669"/>
    <property type="project" value="UniProtKB-EC"/>
</dbReference>
<evidence type="ECO:0000256" key="9">
    <source>
        <dbReference type="ARBA" id="ARBA00023268"/>
    </source>
</evidence>
<dbReference type="EMBL" id="CP001801">
    <property type="protein sequence ID" value="ACX95592.1"/>
    <property type="molecule type" value="Genomic_DNA"/>
</dbReference>
<dbReference type="Gene3D" id="3.50.50.60">
    <property type="entry name" value="FAD/NAD(P)-binding domain"/>
    <property type="match status" value="1"/>
</dbReference>
<keyword evidence="3 10" id="KW-0285">Flavoprotein</keyword>
<dbReference type="GO" id="GO:0002097">
    <property type="term" value="P:tRNA wobble base modification"/>
    <property type="evidence" value="ECO:0007669"/>
    <property type="project" value="UniProtKB-UniRule"/>
</dbReference>
<dbReference type="SUPFAM" id="SSF51905">
    <property type="entry name" value="FAD/NAD(P)-binding domain"/>
    <property type="match status" value="1"/>
</dbReference>
<reference evidence="13 14" key="1">
    <citation type="submission" date="2009-10" db="EMBL/GenBank/DDBJ databases">
        <title>Complete sequence of Halothiobacillus neapolitanus c2.</title>
        <authorList>
            <consortium name="US DOE Joint Genome Institute"/>
            <person name="Lucas S."/>
            <person name="Copeland A."/>
            <person name="Lapidus A."/>
            <person name="Glavina del Rio T."/>
            <person name="Tice H."/>
            <person name="Bruce D."/>
            <person name="Goodwin L."/>
            <person name="Pitluck S."/>
            <person name="Davenport K."/>
            <person name="Brettin T."/>
            <person name="Detter J.C."/>
            <person name="Han C."/>
            <person name="Tapia R."/>
            <person name="Larimer F."/>
            <person name="Land M."/>
            <person name="Hauser L."/>
            <person name="Kyrpides N."/>
            <person name="Mikhailova N."/>
            <person name="Kerfeld C."/>
            <person name="Cannon G."/>
            <person name="Heinhort S."/>
        </authorList>
    </citation>
    <scope>NUCLEOTIDE SEQUENCE [LARGE SCALE GENOMIC DNA]</scope>
    <source>
        <strain evidence="14">ATCC 23641 / c2</strain>
    </source>
</reference>
<evidence type="ECO:0000256" key="2">
    <source>
        <dbReference type="ARBA" id="ARBA00022603"/>
    </source>
</evidence>
<evidence type="ECO:0000256" key="10">
    <source>
        <dbReference type="HAMAP-Rule" id="MF_01102"/>
    </source>
</evidence>
<dbReference type="EC" id="1.5.-.-" evidence="10"/>
<keyword evidence="4 10" id="KW-0808">Transferase</keyword>
<organism evidence="13 14">
    <name type="scientific">Halothiobacillus neapolitanus (strain ATCC 23641 / DSM 15147 / CIP 104769 / NCIMB 8539 / c2)</name>
    <name type="common">Thiobacillus neapolitanus</name>
    <dbReference type="NCBI Taxonomy" id="555778"/>
    <lineage>
        <taxon>Bacteria</taxon>
        <taxon>Pseudomonadati</taxon>
        <taxon>Pseudomonadota</taxon>
        <taxon>Gammaproteobacteria</taxon>
        <taxon>Chromatiales</taxon>
        <taxon>Halothiobacillaceae</taxon>
        <taxon>Halothiobacillus</taxon>
    </lineage>
</organism>
<dbReference type="PANTHER" id="PTHR13847:SF283">
    <property type="entry name" value="TRNA 5-METHYLAMINOMETHYL-2-THIOURIDINE BIOSYNTHESIS BIFUNCTIONAL PROTEIN MNMC"/>
    <property type="match status" value="1"/>
</dbReference>
<dbReference type="GO" id="GO:0016645">
    <property type="term" value="F:oxidoreductase activity, acting on the CH-NH group of donors"/>
    <property type="evidence" value="ECO:0007669"/>
    <property type="project" value="InterPro"/>
</dbReference>
<keyword evidence="6 10" id="KW-0819">tRNA processing</keyword>
<evidence type="ECO:0000256" key="1">
    <source>
        <dbReference type="ARBA" id="ARBA00022490"/>
    </source>
</evidence>
<evidence type="ECO:0000256" key="8">
    <source>
        <dbReference type="ARBA" id="ARBA00023002"/>
    </source>
</evidence>
<evidence type="ECO:0000259" key="12">
    <source>
        <dbReference type="Pfam" id="PF05430"/>
    </source>
</evidence>
<dbReference type="Gene3D" id="3.40.50.150">
    <property type="entry name" value="Vaccinia Virus protein VP39"/>
    <property type="match status" value="1"/>
</dbReference>
<evidence type="ECO:0000313" key="13">
    <source>
        <dbReference type="EMBL" id="ACX95592.1"/>
    </source>
</evidence>
<feature type="region of interest" description="FAD-dependent cmnm(5)s(2)U34 oxidoreductase" evidence="10">
    <location>
        <begin position="302"/>
        <end position="668"/>
    </location>
</feature>
<comment type="cofactor">
    <cofactor evidence="10">
        <name>FAD</name>
        <dbReference type="ChEBI" id="CHEBI:57692"/>
    </cofactor>
</comment>
<dbReference type="KEGG" id="hna:Hneap_0743"/>
<protein>
    <recommendedName>
        <fullName evidence="10">tRNA 5-methylaminomethyl-2-thiouridine biosynthesis bifunctional protein MnmC</fullName>
        <shortName evidence="10">tRNA mnm(5)s(2)U biosynthesis bifunctional protein</shortName>
    </recommendedName>
    <domain>
        <recommendedName>
            <fullName evidence="10">tRNA (mnm(5)s(2)U34)-methyltransferase</fullName>
            <ecNumber evidence="10">2.1.1.61</ecNumber>
        </recommendedName>
    </domain>
    <domain>
        <recommendedName>
            <fullName evidence="10">FAD-dependent cmnm(5)s(2)U34 oxidoreductase</fullName>
            <ecNumber evidence="10">1.5.-.-</ecNumber>
        </recommendedName>
    </domain>
</protein>
<name>D0KYR9_HALNC</name>
<dbReference type="InterPro" id="IPR036188">
    <property type="entry name" value="FAD/NAD-bd_sf"/>
</dbReference>
<comment type="similarity">
    <text evidence="10">In the N-terminal section; belongs to the methyltransferase superfamily. tRNA (mnm(5)s(2)U34)-methyltransferase family.</text>
</comment>
<feature type="domain" description="MnmC-like methyltransferase" evidence="12">
    <location>
        <begin position="160"/>
        <end position="281"/>
    </location>
</feature>
<dbReference type="InterPro" id="IPR029063">
    <property type="entry name" value="SAM-dependent_MTases_sf"/>
</dbReference>
<comment type="subcellular location">
    <subcellularLocation>
        <location evidence="10">Cytoplasm</location>
    </subcellularLocation>
</comment>
<keyword evidence="1 10" id="KW-0963">Cytoplasm</keyword>
<dbReference type="NCBIfam" id="TIGR03197">
    <property type="entry name" value="MnmC_Cterm"/>
    <property type="match status" value="1"/>
</dbReference>
<keyword evidence="5 10" id="KW-0949">S-adenosyl-L-methionine</keyword>
<keyword evidence="14" id="KW-1185">Reference proteome</keyword>
<dbReference type="EC" id="2.1.1.61" evidence="10"/>
<dbReference type="eggNOG" id="COG4121">
    <property type="taxonomic scope" value="Bacteria"/>
</dbReference>
<evidence type="ECO:0000256" key="6">
    <source>
        <dbReference type="ARBA" id="ARBA00022694"/>
    </source>
</evidence>
<dbReference type="InterPro" id="IPR006076">
    <property type="entry name" value="FAD-dep_OxRdtase"/>
</dbReference>
<comment type="catalytic activity">
    <reaction evidence="10">
        <text>5-aminomethyl-2-thiouridine(34) in tRNA + S-adenosyl-L-methionine = 5-methylaminomethyl-2-thiouridine(34) in tRNA + S-adenosyl-L-homocysteine + H(+)</text>
        <dbReference type="Rhea" id="RHEA:19569"/>
        <dbReference type="Rhea" id="RHEA-COMP:10195"/>
        <dbReference type="Rhea" id="RHEA-COMP:10197"/>
        <dbReference type="ChEBI" id="CHEBI:15378"/>
        <dbReference type="ChEBI" id="CHEBI:57856"/>
        <dbReference type="ChEBI" id="CHEBI:59789"/>
        <dbReference type="ChEBI" id="CHEBI:74454"/>
        <dbReference type="ChEBI" id="CHEBI:74455"/>
        <dbReference type="EC" id="2.1.1.61"/>
    </reaction>
</comment>
<dbReference type="Proteomes" id="UP000009102">
    <property type="component" value="Chromosome"/>
</dbReference>
<keyword evidence="2 10" id="KW-0489">Methyltransferase</keyword>
<dbReference type="Pfam" id="PF01266">
    <property type="entry name" value="DAO"/>
    <property type="match status" value="1"/>
</dbReference>
<dbReference type="OrthoDB" id="9786494at2"/>
<dbReference type="HAMAP" id="MF_01102">
    <property type="entry name" value="MnmC"/>
    <property type="match status" value="1"/>
</dbReference>
<gene>
    <name evidence="10" type="primary">mnmC</name>
    <name evidence="13" type="ordered locus">Hneap_0743</name>
</gene>
<sequence length="668" mass="72750">MGRILAARSGSVLLFGPISGFFDLAIGRSNAQPAVWFDFMTISPCAISWADVQWRSDGSPYSPDYGDIYYSAAGGLAEKKAVFLEGCALPARFAAGTPAHVLELGFGTGLSFLTTWASFLQHAPEPNPTHGLKPDLLFYSIEKHPWSRGDFLKLATRWPELAPLVVELAEQWPDPVTGFHRRFLSGGRVVLTLVFGDVEWALRQLDAPFHAFYLDGFSPRLNDAMWSPHIFRALARLAADEARVATYSSANAVAQGLTAAGFLVEKVPGFGLKKHRLVAVRRHMMRSRKPRQEKPPTSVVVIGAGIAGLTTAYALARRQVDVTVIDAAATLGDGASGNPAGVLSPLLSRDCHAATLLTQMGLGFAREQIKQLQQAEFSVPAAFDGVVQLARDTIHAQRQQQIADEQSYAPEFAQWLDSSVLSGKVGIEVTEPGWLFPSAGWVSPRDWLAALQAHPGISLRKNTDVADLRFEDGLWCGYSVSGEELFSSSCVVLANAGAVATLLPEFESVLTACRGQVDWIDRSDHLGLELAQMPLMREGYMLDLPDGRRLFGASFKPGDQDLSWRFDERMENQERLAALSADLVTPTIQDDAEHQGRVSLRATSRDRLPIVGEMPGQSGLMVNTGHGSRGLTWCPLLAEVLAASCCGEPNPVPRSLQLALRPERLIQE</sequence>
<dbReference type="GO" id="GO:0050660">
    <property type="term" value="F:flavin adenine dinucleotide binding"/>
    <property type="evidence" value="ECO:0007669"/>
    <property type="project" value="UniProtKB-UniRule"/>
</dbReference>
<accession>D0KYR9</accession>
<dbReference type="PANTHER" id="PTHR13847">
    <property type="entry name" value="SARCOSINE DEHYDROGENASE-RELATED"/>
    <property type="match status" value="1"/>
</dbReference>
<comment type="similarity">
    <text evidence="10">In the C-terminal section; belongs to the DAO family.</text>
</comment>
<keyword evidence="8 10" id="KW-0560">Oxidoreductase</keyword>
<comment type="function">
    <text evidence="10">Catalyzes the last two steps in the biosynthesis of 5-methylaminomethyl-2-thiouridine (mnm(5)s(2)U) at the wobble position (U34) in tRNA. Catalyzes the FAD-dependent demodification of cmnm(5)s(2)U34 to nm(5)s(2)U34, followed by the transfer of a methyl group from S-adenosyl-L-methionine to nm(5)s(2)U34, to form mnm(5)s(2)U34.</text>
</comment>
<keyword evidence="7 10" id="KW-0274">FAD</keyword>
<dbReference type="eggNOG" id="COG0665">
    <property type="taxonomic scope" value="Bacteria"/>
</dbReference>
<dbReference type="InterPro" id="IPR023032">
    <property type="entry name" value="tRNA_MAMT_biosynth_bifunc_MnmC"/>
</dbReference>
<evidence type="ECO:0000256" key="7">
    <source>
        <dbReference type="ARBA" id="ARBA00022827"/>
    </source>
</evidence>
<dbReference type="NCBIfam" id="NF033855">
    <property type="entry name" value="tRNA_MNMC2"/>
    <property type="match status" value="1"/>
</dbReference>
<dbReference type="Gene3D" id="3.30.9.10">
    <property type="entry name" value="D-Amino Acid Oxidase, subunit A, domain 2"/>
    <property type="match status" value="1"/>
</dbReference>
<dbReference type="HOGENOM" id="CLU_022427_1_0_6"/>
<dbReference type="InterPro" id="IPR017610">
    <property type="entry name" value="tRNA_S-uridine_synth_MnmC_C"/>
</dbReference>